<gene>
    <name evidence="1" type="ORF">P344_05620</name>
</gene>
<evidence type="ECO:0000313" key="2">
    <source>
        <dbReference type="Proteomes" id="UP000019260"/>
    </source>
</evidence>
<dbReference type="STRING" id="838561.P344_05620"/>
<dbReference type="EMBL" id="CP006720">
    <property type="protein sequence ID" value="AHI58442.1"/>
    <property type="molecule type" value="Genomic_DNA"/>
</dbReference>
<keyword evidence="2" id="KW-1185">Reference proteome</keyword>
<dbReference type="KEGG" id="smir:SMM_0949"/>
<dbReference type="RefSeq" id="WP_025317686.1">
    <property type="nucleotide sequence ID" value="NZ_CP002082.1"/>
</dbReference>
<dbReference type="KEGG" id="smia:P344_05620"/>
<name>W0GRR3_9MOLU</name>
<proteinExistence type="predicted"/>
<evidence type="ECO:0000313" key="1">
    <source>
        <dbReference type="EMBL" id="AHI58442.1"/>
    </source>
</evidence>
<reference evidence="1 2" key="1">
    <citation type="submission" date="2013-09" db="EMBL/GenBank/DDBJ databases">
        <title>Complete genome sequence of Spiroplasma mirum suckling mouse cataract agent.</title>
        <authorList>
            <person name="Landry C.A."/>
            <person name="Bastian F.O."/>
            <person name="Thune R.L."/>
        </authorList>
    </citation>
    <scope>NUCLEOTIDE SEQUENCE [LARGE SCALE GENOMIC DNA]</scope>
    <source>
        <strain evidence="1 2">SMCA</strain>
    </source>
</reference>
<sequence>MEEKLANSIIANKIDSCTEKLTYEAIRKREKYQNEIDGIKVKLVNDISCFYEDVQSKLKQFRKKKTCYFFLLKTFLVIVMKIKFS</sequence>
<accession>W0GRR3</accession>
<organism evidence="1 2">
    <name type="scientific">Spiroplasma mirum ATCC 29335</name>
    <dbReference type="NCBI Taxonomy" id="838561"/>
    <lineage>
        <taxon>Bacteria</taxon>
        <taxon>Bacillati</taxon>
        <taxon>Mycoplasmatota</taxon>
        <taxon>Mollicutes</taxon>
        <taxon>Entomoplasmatales</taxon>
        <taxon>Spiroplasmataceae</taxon>
        <taxon>Spiroplasma</taxon>
    </lineage>
</organism>
<dbReference type="PATRIC" id="fig|838561.3.peg.1083"/>
<dbReference type="Proteomes" id="UP000019260">
    <property type="component" value="Chromosome"/>
</dbReference>
<dbReference type="HOGENOM" id="CLU_2511037_0_0_14"/>
<dbReference type="AlphaFoldDB" id="W0GRR3"/>
<protein>
    <submittedName>
        <fullName evidence="1">Uncharacterized protein</fullName>
    </submittedName>
</protein>